<protein>
    <recommendedName>
        <fullName evidence="3">Transcriptional coactivator p15 (PC4) C-terminal domain-containing protein</fullName>
    </recommendedName>
</protein>
<organism evidence="1 2">
    <name type="scientific">Lysobacter enzymogenes</name>
    <dbReference type="NCBI Taxonomy" id="69"/>
    <lineage>
        <taxon>Bacteria</taxon>
        <taxon>Pseudomonadati</taxon>
        <taxon>Pseudomonadota</taxon>
        <taxon>Gammaproteobacteria</taxon>
        <taxon>Lysobacterales</taxon>
        <taxon>Lysobacteraceae</taxon>
        <taxon>Lysobacter</taxon>
    </lineage>
</organism>
<dbReference type="Proteomes" id="UP000218824">
    <property type="component" value="Chromosome"/>
</dbReference>
<reference evidence="1 2" key="1">
    <citation type="journal article" date="2017" name="DNA Res.">
        <title>Complete genome sequence and expression profile of the commercial lytic enzyme producer Lysobacter enzymogenes M497-1.</title>
        <authorList>
            <person name="Takami H."/>
            <person name="Toyoda A."/>
            <person name="Uchiyama I."/>
            <person name="Itoh T."/>
            <person name="Takaki Y."/>
            <person name="Arai W."/>
            <person name="Nishi S."/>
            <person name="Kawai M."/>
            <person name="Shinya K."/>
            <person name="Ikeda H."/>
        </authorList>
    </citation>
    <scope>NUCLEOTIDE SEQUENCE [LARGE SCALE GENOMIC DNA]</scope>
    <source>
        <strain evidence="1 2">M497-1</strain>
    </source>
</reference>
<sequence>MIDERDIREFSRIGEKGTTRFKVLVWEPRHGNPFVRAIRFEDSQVKNLEFPLFGGQFTTAEDAFDAAFDLALSLL</sequence>
<gene>
    <name evidence="1" type="ORF">LEN_0271</name>
</gene>
<dbReference type="GeneID" id="83062193"/>
<dbReference type="EMBL" id="AP014940">
    <property type="protein sequence ID" value="BAV95758.1"/>
    <property type="molecule type" value="Genomic_DNA"/>
</dbReference>
<accession>A0AAU9AD46</accession>
<evidence type="ECO:0008006" key="3">
    <source>
        <dbReference type="Google" id="ProtNLM"/>
    </source>
</evidence>
<dbReference type="KEGG" id="lem:LEN_0271"/>
<proteinExistence type="predicted"/>
<evidence type="ECO:0000313" key="2">
    <source>
        <dbReference type="Proteomes" id="UP000218824"/>
    </source>
</evidence>
<evidence type="ECO:0000313" key="1">
    <source>
        <dbReference type="EMBL" id="BAV95758.1"/>
    </source>
</evidence>
<dbReference type="RefSeq" id="WP_096376349.1">
    <property type="nucleotide sequence ID" value="NZ_AP014940.1"/>
</dbReference>
<name>A0AAU9AD46_LYSEN</name>
<dbReference type="AlphaFoldDB" id="A0AAU9AD46"/>